<evidence type="ECO:0000313" key="11">
    <source>
        <dbReference type="EMBL" id="MDU0808010.1"/>
    </source>
</evidence>
<feature type="domain" description="DNA polymerase III delta subunit-like C-terminal" evidence="10">
    <location>
        <begin position="221"/>
        <end position="323"/>
    </location>
</feature>
<dbReference type="SUPFAM" id="SSF52540">
    <property type="entry name" value="P-loop containing nucleoside triphosphate hydrolases"/>
    <property type="match status" value="1"/>
</dbReference>
<evidence type="ECO:0000259" key="9">
    <source>
        <dbReference type="Pfam" id="PF06144"/>
    </source>
</evidence>
<dbReference type="PANTHER" id="PTHR34388">
    <property type="entry name" value="DNA POLYMERASE III SUBUNIT DELTA"/>
    <property type="match status" value="1"/>
</dbReference>
<protein>
    <recommendedName>
        <fullName evidence="2">DNA polymerase III subunit delta</fullName>
        <ecNumber evidence="1">2.7.7.7</ecNumber>
    </recommendedName>
</protein>
<dbReference type="InterPro" id="IPR027417">
    <property type="entry name" value="P-loop_NTPase"/>
</dbReference>
<dbReference type="Gene3D" id="3.40.50.300">
    <property type="entry name" value="P-loop containing nucleotide triphosphate hydrolases"/>
    <property type="match status" value="1"/>
</dbReference>
<keyword evidence="3 11" id="KW-0808">Transferase</keyword>
<evidence type="ECO:0000256" key="8">
    <source>
        <dbReference type="ARBA" id="ARBA00049244"/>
    </source>
</evidence>
<evidence type="ECO:0000256" key="3">
    <source>
        <dbReference type="ARBA" id="ARBA00022679"/>
    </source>
</evidence>
<dbReference type="NCBIfam" id="TIGR01128">
    <property type="entry name" value="holA"/>
    <property type="match status" value="1"/>
</dbReference>
<reference evidence="11 12" key="1">
    <citation type="submission" date="2023-09" db="EMBL/GenBank/DDBJ databases">
        <title>Aquirufa genomes.</title>
        <authorList>
            <person name="Pitt A."/>
        </authorList>
    </citation>
    <scope>NUCLEOTIDE SEQUENCE [LARGE SCALE GENOMIC DNA]</scope>
    <source>
        <strain evidence="11 12">LEOWEIH-7C</strain>
    </source>
</reference>
<dbReference type="InterPro" id="IPR010372">
    <property type="entry name" value="DNA_pol3_delta_N"/>
</dbReference>
<keyword evidence="5" id="KW-0235">DNA replication</keyword>
<accession>A0ABU3TQ66</accession>
<keyword evidence="6" id="KW-0239">DNA-directed DNA polymerase</keyword>
<sequence>MQKTIQEVLKDIKAKKYAPIYVIHGDESFFIDQLADAFEDQVLTESEKSFNQFVLFGKDQTMGSVISYARRYPMMADKQVIIVKEASFLEALAKGKEAKGNEDMKAWEDYCARPTDSTLLVFTIKSLVNEKTKILTLLEKNGVVVCSKKVKDGQVGSWLKDYLAQHKLGIQAASLELMVSYVGTDLQRMAHEADKLIVNCPVGAEIGPEEVEKYVGISREYNVFEYQAALMQRNVAKAQKIAFYLADNTKQNPLPILLATLFGTFSKVLMVHDLGSLSDNELAKEIGVNPYFVRDYVTAKRNYPIAKVVRMLEAIKNADLKFKGIIGSAESDRDILMDLSFELLHL</sequence>
<dbReference type="Proteomes" id="UP001249959">
    <property type="component" value="Unassembled WGS sequence"/>
</dbReference>
<dbReference type="Gene3D" id="1.20.272.10">
    <property type="match status" value="1"/>
</dbReference>
<comment type="similarity">
    <text evidence="7">Belongs to the DNA polymerase HolA subunit family.</text>
</comment>
<evidence type="ECO:0000256" key="1">
    <source>
        <dbReference type="ARBA" id="ARBA00012417"/>
    </source>
</evidence>
<feature type="domain" description="DNA polymerase III delta N-terminal" evidence="9">
    <location>
        <begin position="21"/>
        <end position="145"/>
    </location>
</feature>
<dbReference type="InterPro" id="IPR048466">
    <property type="entry name" value="DNA_pol3_delta-like_C"/>
</dbReference>
<dbReference type="SUPFAM" id="SSF48019">
    <property type="entry name" value="post-AAA+ oligomerization domain-like"/>
    <property type="match status" value="1"/>
</dbReference>
<name>A0ABU3TQ66_9BACT</name>
<dbReference type="InterPro" id="IPR008921">
    <property type="entry name" value="DNA_pol3_clamp-load_cplx_C"/>
</dbReference>
<comment type="caution">
    <text evidence="11">The sequence shown here is derived from an EMBL/GenBank/DDBJ whole genome shotgun (WGS) entry which is preliminary data.</text>
</comment>
<proteinExistence type="inferred from homology"/>
<dbReference type="Gene3D" id="1.10.8.60">
    <property type="match status" value="1"/>
</dbReference>
<evidence type="ECO:0000256" key="2">
    <source>
        <dbReference type="ARBA" id="ARBA00017703"/>
    </source>
</evidence>
<evidence type="ECO:0000256" key="6">
    <source>
        <dbReference type="ARBA" id="ARBA00022932"/>
    </source>
</evidence>
<keyword evidence="4 11" id="KW-0548">Nucleotidyltransferase</keyword>
<comment type="catalytic activity">
    <reaction evidence="8">
        <text>DNA(n) + a 2'-deoxyribonucleoside 5'-triphosphate = DNA(n+1) + diphosphate</text>
        <dbReference type="Rhea" id="RHEA:22508"/>
        <dbReference type="Rhea" id="RHEA-COMP:17339"/>
        <dbReference type="Rhea" id="RHEA-COMP:17340"/>
        <dbReference type="ChEBI" id="CHEBI:33019"/>
        <dbReference type="ChEBI" id="CHEBI:61560"/>
        <dbReference type="ChEBI" id="CHEBI:173112"/>
        <dbReference type="EC" id="2.7.7.7"/>
    </reaction>
</comment>
<dbReference type="GO" id="GO:0003887">
    <property type="term" value="F:DNA-directed DNA polymerase activity"/>
    <property type="evidence" value="ECO:0007669"/>
    <property type="project" value="UniProtKB-EC"/>
</dbReference>
<dbReference type="RefSeq" id="WP_315576403.1">
    <property type="nucleotide sequence ID" value="NZ_JARDXH010000004.1"/>
</dbReference>
<evidence type="ECO:0000256" key="5">
    <source>
        <dbReference type="ARBA" id="ARBA00022705"/>
    </source>
</evidence>
<gene>
    <name evidence="11" type="primary">holA</name>
    <name evidence="11" type="ORF">PQG45_03050</name>
</gene>
<organism evidence="11 12">
    <name type="scientific">Aquirufa regiilacus</name>
    <dbReference type="NCBI Taxonomy" id="3024868"/>
    <lineage>
        <taxon>Bacteria</taxon>
        <taxon>Pseudomonadati</taxon>
        <taxon>Bacteroidota</taxon>
        <taxon>Cytophagia</taxon>
        <taxon>Cytophagales</taxon>
        <taxon>Flectobacillaceae</taxon>
        <taxon>Aquirufa</taxon>
    </lineage>
</organism>
<dbReference type="EC" id="2.7.7.7" evidence="1"/>
<dbReference type="Pfam" id="PF06144">
    <property type="entry name" value="DNA_pol3_delta"/>
    <property type="match status" value="1"/>
</dbReference>
<evidence type="ECO:0000313" key="12">
    <source>
        <dbReference type="Proteomes" id="UP001249959"/>
    </source>
</evidence>
<dbReference type="PANTHER" id="PTHR34388:SF1">
    <property type="entry name" value="DNA POLYMERASE III SUBUNIT DELTA"/>
    <property type="match status" value="1"/>
</dbReference>
<dbReference type="InterPro" id="IPR005790">
    <property type="entry name" value="DNA_polIII_delta"/>
</dbReference>
<dbReference type="Pfam" id="PF21694">
    <property type="entry name" value="DNA_pol3_delta_C"/>
    <property type="match status" value="1"/>
</dbReference>
<evidence type="ECO:0000256" key="7">
    <source>
        <dbReference type="ARBA" id="ARBA00034754"/>
    </source>
</evidence>
<evidence type="ECO:0000256" key="4">
    <source>
        <dbReference type="ARBA" id="ARBA00022695"/>
    </source>
</evidence>
<evidence type="ECO:0000259" key="10">
    <source>
        <dbReference type="Pfam" id="PF21694"/>
    </source>
</evidence>
<keyword evidence="12" id="KW-1185">Reference proteome</keyword>
<dbReference type="EMBL" id="JAVNWW010000001">
    <property type="protein sequence ID" value="MDU0808010.1"/>
    <property type="molecule type" value="Genomic_DNA"/>
</dbReference>